<evidence type="ECO:0008006" key="4">
    <source>
        <dbReference type="Google" id="ProtNLM"/>
    </source>
</evidence>
<sequence length="98" mass="10757">MSDIQVTLDTLNGLVDRHRVVHDELSATNQQTQVLAQVQPPIPDPATTAFTTAACQAGQGHLDSAAKVEQDLQTRIEELKASIDQYADSEQTNKERWG</sequence>
<evidence type="ECO:0000313" key="3">
    <source>
        <dbReference type="Proteomes" id="UP000282084"/>
    </source>
</evidence>
<evidence type="ECO:0000256" key="1">
    <source>
        <dbReference type="SAM" id="Coils"/>
    </source>
</evidence>
<dbReference type="AlphaFoldDB" id="A0A495W1Y9"/>
<comment type="caution">
    <text evidence="2">The sequence shown here is derived from an EMBL/GenBank/DDBJ whole genome shotgun (WGS) entry which is preliminary data.</text>
</comment>
<evidence type="ECO:0000313" key="2">
    <source>
        <dbReference type="EMBL" id="RKT55672.1"/>
    </source>
</evidence>
<dbReference type="Proteomes" id="UP000282084">
    <property type="component" value="Unassembled WGS sequence"/>
</dbReference>
<gene>
    <name evidence="2" type="ORF">C8E97_4356</name>
</gene>
<dbReference type="OrthoDB" id="3697559at2"/>
<accession>A0A495W1Y9</accession>
<dbReference type="EMBL" id="RBXO01000001">
    <property type="protein sequence ID" value="RKT55672.1"/>
    <property type="molecule type" value="Genomic_DNA"/>
</dbReference>
<name>A0A495W1Y9_9PSEU</name>
<keyword evidence="3" id="KW-1185">Reference proteome</keyword>
<proteinExistence type="predicted"/>
<organism evidence="2 3">
    <name type="scientific">Saccharothrix australiensis</name>
    <dbReference type="NCBI Taxonomy" id="2072"/>
    <lineage>
        <taxon>Bacteria</taxon>
        <taxon>Bacillati</taxon>
        <taxon>Actinomycetota</taxon>
        <taxon>Actinomycetes</taxon>
        <taxon>Pseudonocardiales</taxon>
        <taxon>Pseudonocardiaceae</taxon>
        <taxon>Saccharothrix</taxon>
    </lineage>
</organism>
<protein>
    <recommendedName>
        <fullName evidence="4">PE family protein</fullName>
    </recommendedName>
</protein>
<reference evidence="2 3" key="1">
    <citation type="submission" date="2018-10" db="EMBL/GenBank/DDBJ databases">
        <title>Sequencing the genomes of 1000 actinobacteria strains.</title>
        <authorList>
            <person name="Klenk H.-P."/>
        </authorList>
    </citation>
    <scope>NUCLEOTIDE SEQUENCE [LARGE SCALE GENOMIC DNA]</scope>
    <source>
        <strain evidence="2 3">DSM 43800</strain>
    </source>
</reference>
<keyword evidence="1" id="KW-0175">Coiled coil</keyword>
<feature type="coiled-coil region" evidence="1">
    <location>
        <begin position="62"/>
        <end position="89"/>
    </location>
</feature>
<dbReference type="RefSeq" id="WP_121007344.1">
    <property type="nucleotide sequence ID" value="NZ_RBXO01000001.1"/>
</dbReference>